<evidence type="ECO:0000313" key="8">
    <source>
        <dbReference type="Proteomes" id="UP000279859"/>
    </source>
</evidence>
<accession>A0A3M8LG48</accession>
<dbReference type="AlphaFoldDB" id="A0A3M8LG48"/>
<keyword evidence="8" id="KW-1185">Reference proteome</keyword>
<dbReference type="PANTHER" id="PTHR23523">
    <property type="match status" value="1"/>
</dbReference>
<comment type="subcellular location">
    <subcellularLocation>
        <location evidence="1">Cell membrane</location>
        <topology evidence="1">Multi-pass membrane protein</topology>
    </subcellularLocation>
</comment>
<gene>
    <name evidence="7" type="ORF">EEJ31_06980</name>
</gene>
<feature type="transmembrane region" description="Helical" evidence="5">
    <location>
        <begin position="318"/>
        <end position="340"/>
    </location>
</feature>
<dbReference type="Proteomes" id="UP000279859">
    <property type="component" value="Unassembled WGS sequence"/>
</dbReference>
<evidence type="ECO:0000313" key="7">
    <source>
        <dbReference type="EMBL" id="RNE63702.1"/>
    </source>
</evidence>
<evidence type="ECO:0000256" key="5">
    <source>
        <dbReference type="SAM" id="Phobius"/>
    </source>
</evidence>
<protein>
    <submittedName>
        <fullName evidence="7">MFS transporter</fullName>
    </submittedName>
</protein>
<feature type="transmembrane region" description="Helical" evidence="5">
    <location>
        <begin position="171"/>
        <end position="190"/>
    </location>
</feature>
<dbReference type="RefSeq" id="WP_123045579.1">
    <property type="nucleotide sequence ID" value="NZ_RDSR01000008.1"/>
</dbReference>
<dbReference type="PROSITE" id="PS50850">
    <property type="entry name" value="MFS"/>
    <property type="match status" value="1"/>
</dbReference>
<comment type="caution">
    <text evidence="7">The sequence shown here is derived from an EMBL/GenBank/DDBJ whole genome shotgun (WGS) entry which is preliminary data.</text>
</comment>
<proteinExistence type="predicted"/>
<keyword evidence="4 5" id="KW-0472">Membrane</keyword>
<reference evidence="7 8" key="1">
    <citation type="submission" date="2018-11" db="EMBL/GenBank/DDBJ databases">
        <title>Cryobacterium sp. nov., isolated from rhizosphere soil of lettuce.</title>
        <authorList>
            <person name="Wang Y."/>
        </authorList>
    </citation>
    <scope>NUCLEOTIDE SEQUENCE [LARGE SCALE GENOMIC DNA]</scope>
    <source>
        <strain evidence="7 8">NEAU-85</strain>
    </source>
</reference>
<dbReference type="InterPro" id="IPR011701">
    <property type="entry name" value="MFS"/>
</dbReference>
<dbReference type="GO" id="GO:0005886">
    <property type="term" value="C:plasma membrane"/>
    <property type="evidence" value="ECO:0007669"/>
    <property type="project" value="UniProtKB-SubCell"/>
</dbReference>
<keyword evidence="2 5" id="KW-0812">Transmembrane</keyword>
<feature type="transmembrane region" description="Helical" evidence="5">
    <location>
        <begin position="136"/>
        <end position="159"/>
    </location>
</feature>
<feature type="transmembrane region" description="Helical" evidence="5">
    <location>
        <begin position="49"/>
        <end position="69"/>
    </location>
</feature>
<dbReference type="Gene3D" id="1.20.1250.20">
    <property type="entry name" value="MFS general substrate transporter like domains"/>
    <property type="match status" value="1"/>
</dbReference>
<feature type="transmembrane region" description="Helical" evidence="5">
    <location>
        <begin position="347"/>
        <end position="373"/>
    </location>
</feature>
<keyword evidence="3 5" id="KW-1133">Transmembrane helix</keyword>
<feature type="transmembrane region" description="Helical" evidence="5">
    <location>
        <begin position="260"/>
        <end position="281"/>
    </location>
</feature>
<dbReference type="InterPro" id="IPR036259">
    <property type="entry name" value="MFS_trans_sf"/>
</dbReference>
<feature type="transmembrane region" description="Helical" evidence="5">
    <location>
        <begin position="76"/>
        <end position="96"/>
    </location>
</feature>
<dbReference type="OrthoDB" id="5317164at2"/>
<dbReference type="InterPro" id="IPR020846">
    <property type="entry name" value="MFS_dom"/>
</dbReference>
<evidence type="ECO:0000259" key="6">
    <source>
        <dbReference type="PROSITE" id="PS50850"/>
    </source>
</evidence>
<name>A0A3M8LG48_9MICO</name>
<feature type="transmembrane region" description="Helical" evidence="5">
    <location>
        <begin position="226"/>
        <end position="248"/>
    </location>
</feature>
<feature type="domain" description="Major facilitator superfamily (MFS) profile" evidence="6">
    <location>
        <begin position="12"/>
        <end position="407"/>
    </location>
</feature>
<evidence type="ECO:0000256" key="1">
    <source>
        <dbReference type="ARBA" id="ARBA00004651"/>
    </source>
</evidence>
<evidence type="ECO:0000256" key="2">
    <source>
        <dbReference type="ARBA" id="ARBA00022692"/>
    </source>
</evidence>
<dbReference type="PANTHER" id="PTHR23523:SF2">
    <property type="entry name" value="2-NITROIMIDAZOLE TRANSPORTER"/>
    <property type="match status" value="1"/>
</dbReference>
<evidence type="ECO:0000256" key="3">
    <source>
        <dbReference type="ARBA" id="ARBA00022989"/>
    </source>
</evidence>
<dbReference type="EMBL" id="RDSR01000008">
    <property type="protein sequence ID" value="RNE63702.1"/>
    <property type="molecule type" value="Genomic_DNA"/>
</dbReference>
<feature type="transmembrane region" description="Helical" evidence="5">
    <location>
        <begin position="379"/>
        <end position="402"/>
    </location>
</feature>
<organism evidence="7 8">
    <name type="scientific">Cryobacterium tepidiphilum</name>
    <dbReference type="NCBI Taxonomy" id="2486026"/>
    <lineage>
        <taxon>Bacteria</taxon>
        <taxon>Bacillati</taxon>
        <taxon>Actinomycetota</taxon>
        <taxon>Actinomycetes</taxon>
        <taxon>Micrococcales</taxon>
        <taxon>Microbacteriaceae</taxon>
        <taxon>Cryobacterium</taxon>
    </lineage>
</organism>
<feature type="transmembrane region" description="Helical" evidence="5">
    <location>
        <begin position="293"/>
        <end position="312"/>
    </location>
</feature>
<sequence length="416" mass="43874">MTNRPRRPLWAGRILALSGILLVAWNLRTAVAALSPIITQVSADIPLGVLAVSVLGMLPPVCFAVFGIVTPMFSRWWGLEWSLVVALVAILAGHLLRGASGSLAMLMIASVIGFAGLGMGNVLLPPLVKKYFPDRIGLVTSLYATVLAVSTLVPPLVAVPVADTAGWRVSLGMWALLAGVAIVPWLAMIVRERRRAASPHPHPPTADVPVEEADPALLRGIWSSPIAWAIAVVFGTSSLNAYSMFAWLPELLQESAGLSPAHAGVMLSLFAGMGIPTGLVIPVLTARMKNVGLLVYLGALLFIVGDLGLMLLPGTATFVWVAFAGLGPLLFPLALVLINLRTRTHEAAIALSGFVQSVGYTLGALGPLFVGILREVTGGWFWPIVFLLATAVAATVAATVVARPHMLEDDLAARER</sequence>
<dbReference type="InterPro" id="IPR052524">
    <property type="entry name" value="MFS_Cyanate_Porter"/>
</dbReference>
<dbReference type="SUPFAM" id="SSF103473">
    <property type="entry name" value="MFS general substrate transporter"/>
    <property type="match status" value="1"/>
</dbReference>
<dbReference type="Pfam" id="PF07690">
    <property type="entry name" value="MFS_1"/>
    <property type="match status" value="1"/>
</dbReference>
<evidence type="ECO:0000256" key="4">
    <source>
        <dbReference type="ARBA" id="ARBA00023136"/>
    </source>
</evidence>
<feature type="transmembrane region" description="Helical" evidence="5">
    <location>
        <begin position="102"/>
        <end position="124"/>
    </location>
</feature>
<dbReference type="GO" id="GO:0022857">
    <property type="term" value="F:transmembrane transporter activity"/>
    <property type="evidence" value="ECO:0007669"/>
    <property type="project" value="InterPro"/>
</dbReference>